<dbReference type="InterPro" id="IPR029058">
    <property type="entry name" value="AB_hydrolase_fold"/>
</dbReference>
<feature type="signal peptide" evidence="1">
    <location>
        <begin position="1"/>
        <end position="27"/>
    </location>
</feature>
<keyword evidence="3" id="KW-1185">Reference proteome</keyword>
<evidence type="ECO:0000313" key="2">
    <source>
        <dbReference type="EMBL" id="TDK25895.1"/>
    </source>
</evidence>
<dbReference type="GO" id="GO:0016298">
    <property type="term" value="F:lipase activity"/>
    <property type="evidence" value="ECO:0007669"/>
    <property type="project" value="TreeGrafter"/>
</dbReference>
<dbReference type="AlphaFoldDB" id="A0A4R5TXI2"/>
<dbReference type="GO" id="GO:0016042">
    <property type="term" value="P:lipid catabolic process"/>
    <property type="evidence" value="ECO:0007669"/>
    <property type="project" value="InterPro"/>
</dbReference>
<dbReference type="RefSeq" id="WP_133404124.1">
    <property type="nucleotide sequence ID" value="NZ_SMTK01000003.1"/>
</dbReference>
<dbReference type="Pfam" id="PF01674">
    <property type="entry name" value="Lipase_2"/>
    <property type="match status" value="1"/>
</dbReference>
<dbReference type="OrthoDB" id="8871309at2"/>
<protein>
    <submittedName>
        <fullName evidence="2">Alpha/beta fold hydrolase</fullName>
    </submittedName>
</protein>
<organism evidence="2 3">
    <name type="scientific">Arthrobacter crusticola</name>
    <dbReference type="NCBI Taxonomy" id="2547960"/>
    <lineage>
        <taxon>Bacteria</taxon>
        <taxon>Bacillati</taxon>
        <taxon>Actinomycetota</taxon>
        <taxon>Actinomycetes</taxon>
        <taxon>Micrococcales</taxon>
        <taxon>Micrococcaceae</taxon>
        <taxon>Arthrobacter</taxon>
    </lineage>
</organism>
<evidence type="ECO:0000256" key="1">
    <source>
        <dbReference type="SAM" id="SignalP"/>
    </source>
</evidence>
<comment type="caution">
    <text evidence="2">The sequence shown here is derived from an EMBL/GenBank/DDBJ whole genome shotgun (WGS) entry which is preliminary data.</text>
</comment>
<accession>A0A4R5TXI2</accession>
<keyword evidence="2" id="KW-0378">Hydrolase</keyword>
<evidence type="ECO:0000313" key="3">
    <source>
        <dbReference type="Proteomes" id="UP000295411"/>
    </source>
</evidence>
<dbReference type="InterPro" id="IPR002918">
    <property type="entry name" value="Lipase_EstA/Esterase_EstB"/>
</dbReference>
<reference evidence="2 3" key="1">
    <citation type="submission" date="2019-03" db="EMBL/GenBank/DDBJ databases">
        <title>Arthrobacter sp. nov., an bacterium isolated from biocrust in Mu Us Desert.</title>
        <authorList>
            <person name="Lixiong L."/>
        </authorList>
    </citation>
    <scope>NUCLEOTIDE SEQUENCE [LARGE SCALE GENOMIC DNA]</scope>
    <source>
        <strain evidence="2 3">SLN-3</strain>
    </source>
</reference>
<sequence>MSFRFRTALAAVALAATSLSGGAPASADTTDIAPPGANDWSCKPSAEHPRPVVLVPGTFKSMAKNWSTLSPRLAAEGYCVFALNYGTTNGVDATGPIAESAGELASFIDGVLGATGAQQVDIVGHSQGGMMPRYYLGFLGGAKKVNHLVGIAPSNHGTEGVIAPTPDQVPLGTGDSGFLCQACADQEAGSAFLTQLNSIGDTVNGPSYTVLSTKYDEVVTPYPSQFLSGPARQVTNITLQDKCPLDPIEHDQAPNDPVVHQLVSHALASRGPASPLYQPECFPIFRS</sequence>
<keyword evidence="1" id="KW-0732">Signal</keyword>
<dbReference type="Gene3D" id="3.40.50.1820">
    <property type="entry name" value="alpha/beta hydrolase"/>
    <property type="match status" value="1"/>
</dbReference>
<gene>
    <name evidence="2" type="ORF">E2F48_09070</name>
</gene>
<dbReference type="EMBL" id="SMTK01000003">
    <property type="protein sequence ID" value="TDK25895.1"/>
    <property type="molecule type" value="Genomic_DNA"/>
</dbReference>
<dbReference type="SUPFAM" id="SSF53474">
    <property type="entry name" value="alpha/beta-Hydrolases"/>
    <property type="match status" value="1"/>
</dbReference>
<dbReference type="PANTHER" id="PTHR32015">
    <property type="entry name" value="FASTING INDUCED LIPASE"/>
    <property type="match status" value="1"/>
</dbReference>
<dbReference type="Proteomes" id="UP000295411">
    <property type="component" value="Unassembled WGS sequence"/>
</dbReference>
<feature type="chain" id="PRO_5020680288" evidence="1">
    <location>
        <begin position="28"/>
        <end position="287"/>
    </location>
</feature>
<name>A0A4R5TXI2_9MICC</name>
<dbReference type="PANTHER" id="PTHR32015:SF1">
    <property type="entry name" value="LIPASE"/>
    <property type="match status" value="1"/>
</dbReference>
<proteinExistence type="predicted"/>